<evidence type="ECO:0000313" key="3">
    <source>
        <dbReference type="Proteomes" id="UP000094526"/>
    </source>
</evidence>
<dbReference type="VEuPathDB" id="FungiDB:G647_09920"/>
<keyword evidence="3" id="KW-1185">Reference proteome</keyword>
<evidence type="ECO:0000256" key="1">
    <source>
        <dbReference type="SAM" id="MobiDB-lite"/>
    </source>
</evidence>
<comment type="caution">
    <text evidence="2">The sequence shown here is derived from an EMBL/GenBank/DDBJ whole genome shotgun (WGS) entry which is preliminary data.</text>
</comment>
<dbReference type="AlphaFoldDB" id="A0A1C1CMD8"/>
<dbReference type="VEuPathDB" id="FungiDB:CLCR_07718"/>
<gene>
    <name evidence="2" type="ORF">CLCR_07718</name>
</gene>
<dbReference type="EMBL" id="LGRB01000010">
    <property type="protein sequence ID" value="OCT49674.1"/>
    <property type="molecule type" value="Genomic_DNA"/>
</dbReference>
<feature type="region of interest" description="Disordered" evidence="1">
    <location>
        <begin position="1"/>
        <end position="41"/>
    </location>
</feature>
<protein>
    <submittedName>
        <fullName evidence="2">Uncharacterized protein</fullName>
    </submittedName>
</protein>
<feature type="compositionally biased region" description="Basic and acidic residues" evidence="1">
    <location>
        <begin position="16"/>
        <end position="35"/>
    </location>
</feature>
<organism evidence="2 3">
    <name type="scientific">Cladophialophora carrionii</name>
    <dbReference type="NCBI Taxonomy" id="86049"/>
    <lineage>
        <taxon>Eukaryota</taxon>
        <taxon>Fungi</taxon>
        <taxon>Dikarya</taxon>
        <taxon>Ascomycota</taxon>
        <taxon>Pezizomycotina</taxon>
        <taxon>Eurotiomycetes</taxon>
        <taxon>Chaetothyriomycetidae</taxon>
        <taxon>Chaetothyriales</taxon>
        <taxon>Herpotrichiellaceae</taxon>
        <taxon>Cladophialophora</taxon>
    </lineage>
</organism>
<dbReference type="OrthoDB" id="10307773at2759"/>
<accession>A0A1C1CMD8</accession>
<name>A0A1C1CMD8_9EURO</name>
<dbReference type="Proteomes" id="UP000094526">
    <property type="component" value="Unassembled WGS sequence"/>
</dbReference>
<evidence type="ECO:0000313" key="2">
    <source>
        <dbReference type="EMBL" id="OCT49674.1"/>
    </source>
</evidence>
<proteinExistence type="predicted"/>
<reference evidence="3" key="1">
    <citation type="submission" date="2015-07" db="EMBL/GenBank/DDBJ databases">
        <authorList>
            <person name="Teixeira M.M."/>
            <person name="Souza R.C."/>
            <person name="Almeida L.G."/>
            <person name="Vicente V.A."/>
            <person name="de Hoog S."/>
            <person name="Bocca A.L."/>
            <person name="de Almeida S.R."/>
            <person name="Vasconcelos A.T."/>
            <person name="Felipe M.S."/>
        </authorList>
    </citation>
    <scope>NUCLEOTIDE SEQUENCE [LARGE SCALE GENOMIC DNA]</scope>
    <source>
        <strain evidence="3">KSF</strain>
    </source>
</reference>
<sequence>MAVEAWIDTEAPEADNPVHDEGHTERRNTDMRHPAPDAPESNFVDNISAALQVKRFADGALNELEVMLMVSEVNAGQDPYIVAAKYNATVTEMLQALSKFAAEKWQIAQSAPKTVVVLVRGGNQLEVVRDGKVFKDVEKTLLEVGLKPAGS</sequence>